<reference evidence="1 2" key="1">
    <citation type="submission" date="2023-07" db="EMBL/GenBank/DDBJ databases">
        <title>Genomic Encyclopedia of Type Strains, Phase IV (KMG-IV): sequencing the most valuable type-strain genomes for metagenomic binning, comparative biology and taxonomic classification.</title>
        <authorList>
            <person name="Goeker M."/>
        </authorList>
    </citation>
    <scope>NUCLEOTIDE SEQUENCE [LARGE SCALE GENOMIC DNA]</scope>
    <source>
        <strain evidence="1 2">DSM 16980</strain>
    </source>
</reference>
<dbReference type="RefSeq" id="WP_307225331.1">
    <property type="nucleotide sequence ID" value="NZ_CP116940.1"/>
</dbReference>
<dbReference type="EMBL" id="JAUSUE010000029">
    <property type="protein sequence ID" value="MDQ0205094.1"/>
    <property type="molecule type" value="Genomic_DNA"/>
</dbReference>
<gene>
    <name evidence="1" type="ORF">J2S01_002832</name>
</gene>
<sequence length="84" mass="9448">MITILTAIVWEHAVKDIDLGGGSPGADYLEEKYDKINLERTNLLTGNAVNSEYETFDASRNNYSVYGQWEPCLNNADTKSNLFE</sequence>
<evidence type="ECO:0000313" key="1">
    <source>
        <dbReference type="EMBL" id="MDQ0205094.1"/>
    </source>
</evidence>
<protein>
    <submittedName>
        <fullName evidence="1">Uncharacterized protein</fullName>
    </submittedName>
</protein>
<dbReference type="Proteomes" id="UP001239167">
    <property type="component" value="Unassembled WGS sequence"/>
</dbReference>
<proteinExistence type="predicted"/>
<accession>A0ABT9YDI3</accession>
<name>A0ABT9YDI3_9FIRM</name>
<keyword evidence="2" id="KW-1185">Reference proteome</keyword>
<comment type="caution">
    <text evidence="1">The sequence shown here is derived from an EMBL/GenBank/DDBJ whole genome shotgun (WGS) entry which is preliminary data.</text>
</comment>
<evidence type="ECO:0000313" key="2">
    <source>
        <dbReference type="Proteomes" id="UP001239167"/>
    </source>
</evidence>
<organism evidence="1 2">
    <name type="scientific">Pectinatus haikarae</name>
    <dbReference type="NCBI Taxonomy" id="349096"/>
    <lineage>
        <taxon>Bacteria</taxon>
        <taxon>Bacillati</taxon>
        <taxon>Bacillota</taxon>
        <taxon>Negativicutes</taxon>
        <taxon>Selenomonadales</taxon>
        <taxon>Selenomonadaceae</taxon>
        <taxon>Pectinatus</taxon>
    </lineage>
</organism>